<dbReference type="AlphaFoldDB" id="A0AAD9S043"/>
<dbReference type="InterPro" id="IPR017216">
    <property type="entry name" value="HPS3"/>
</dbReference>
<dbReference type="InterPro" id="IPR029437">
    <property type="entry name" value="HPS3_N"/>
</dbReference>
<evidence type="ECO:0000313" key="3">
    <source>
        <dbReference type="EMBL" id="KAK2588793.1"/>
    </source>
</evidence>
<dbReference type="Pfam" id="PF14763">
    <property type="entry name" value="HPS3_C"/>
    <property type="match status" value="1"/>
</dbReference>
<dbReference type="Proteomes" id="UP001258017">
    <property type="component" value="Unassembled WGS sequence"/>
</dbReference>
<feature type="domain" description="BLOC-2 complex member HPS3 C-terminal" evidence="2">
    <location>
        <begin position="599"/>
        <end position="787"/>
    </location>
</feature>
<evidence type="ECO:0008006" key="5">
    <source>
        <dbReference type="Google" id="ProtNLM"/>
    </source>
</evidence>
<proteinExistence type="predicted"/>
<reference evidence="3" key="2">
    <citation type="journal article" date="2023" name="Commun. Biol.">
        <title>Intrasexual cuticular hydrocarbon dimorphism in a wasp sheds light on hydrocarbon biosynthesis genes in Hymenoptera.</title>
        <authorList>
            <person name="Moris V.C."/>
            <person name="Podsiadlowski L."/>
            <person name="Martin S."/>
            <person name="Oeyen J.P."/>
            <person name="Donath A."/>
            <person name="Petersen M."/>
            <person name="Wilbrandt J."/>
            <person name="Misof B."/>
            <person name="Liedtke D."/>
            <person name="Thamm M."/>
            <person name="Scheiner R."/>
            <person name="Schmitt T."/>
            <person name="Niehuis O."/>
        </authorList>
    </citation>
    <scope>NUCLEOTIDE SEQUENCE</scope>
    <source>
        <strain evidence="3">GBR_01_08_01A</strain>
    </source>
</reference>
<evidence type="ECO:0000259" key="2">
    <source>
        <dbReference type="Pfam" id="PF14763"/>
    </source>
</evidence>
<gene>
    <name evidence="3" type="ORF">KPH14_001669</name>
</gene>
<sequence length="1168" mass="133583">MVRVITVHNFLGQNVTQIEEPTATCVANTDGREMLLLALSTHCVEVWELMPSDIKLHTIFPTVDMINQMLHCSKGDYVVTLESKYFRDNISNNHGNKVTSSFVRIYVNWAVVKDQSQPMRARIAGRVTPSLNRPLNSLEMIELPLSVQPTLIACCQSTGNLLVASGSTAILHEYKVETQQLSKLKFIDFEARPWSLGFSFSPIHMEIAEDFITVMDNINLCVFRLTNSMYEDIDQLSSLTSTNSSSIDKTSISTDSSLVDSNHISNNQDQETIIQSTNVKYKSSEQHFALENNDPLSMKSKNKKNITSKTNMWCKSETTDIKKIKSKKNSALINWDHLMYNEKEELQRLVTQEIIDTNSQPLTINFPSISLERIGPGHTLSPFTLNPPDMKVIIKTNSPDSGWSENYTVKNLLCLRIATANNRSEVDRNLEYFKCSVLKPLYMRKECNGSCIKKSILRSDKYKYLQGVSCFVCTIQEGYLYHFSATNANPLDATCLTTYPFTAPVNHVALEHTVLHALTDVGLESYTLRLSHYVAKILSDIDQYKMMCPSISEPVCLIGLRPFLGIQKLLHTRSYLVLLAKADNSWTLYSLIIPKLETVYYDILNAARSHKSSSPSTYRHLLGEAHALIRLAKDSSYYGFDNDDDDVAHRNWLKLKNLYNQSCALLGDYYIRSEYESDWDLCIPYYKMSGLKPSEVLSRKSTQNAPGLMTFITDTLMVMRCGTEADTLFQGHNIIEIICKLKKQELLKLIFGSVVLRDYMTDKLINLLLSYEMCDPIRLALALLYVQNQKQDHAEEILEHVSIQCMKKMILNHWDLLFEMTAVKKRGTLVPTFSDFAGMLLHKKTITFADILIQIIEDNTGLSLHQILQAFLEYLPSRVGRDGHNAAAALQIFIEKYFHNYFNIKSMIDLSNINRNKICSDFAMVEAFKLLVRSYLGKLTQTKMYNIECEERKDNIDRDFIFAKYRPQYLNKMPPYVINYQEILTGDFKDLTNITTSDAGKTIHPELFKLQCVLACEFLPLECLQEVKQFLESQNIDGSLSLKTLYIQDTEEVTLMLVDNCLQAVLQYAKDKYTKEVEWKYLIELLQNRISASTEQQELHCLYSEVYKETLDHLPHILSLKSLHHILPKDDTVAFQKSTEICAQIMHADHVKSLIIETSQQLLSTVKL</sequence>
<protein>
    <recommendedName>
        <fullName evidence="5">Hermansky-Pudlak syndrome 3 protein homolog</fullName>
    </recommendedName>
</protein>
<dbReference type="Pfam" id="PF14761">
    <property type="entry name" value="HPS3_N"/>
    <property type="match status" value="2"/>
</dbReference>
<feature type="domain" description="BLOC-2 complex member HPS3 N-terminal" evidence="1">
    <location>
        <begin position="437"/>
        <end position="585"/>
    </location>
</feature>
<name>A0AAD9S043_9HYME</name>
<evidence type="ECO:0000313" key="4">
    <source>
        <dbReference type="Proteomes" id="UP001258017"/>
    </source>
</evidence>
<organism evidence="3 4">
    <name type="scientific">Odynerus spinipes</name>
    <dbReference type="NCBI Taxonomy" id="1348599"/>
    <lineage>
        <taxon>Eukaryota</taxon>
        <taxon>Metazoa</taxon>
        <taxon>Ecdysozoa</taxon>
        <taxon>Arthropoda</taxon>
        <taxon>Hexapoda</taxon>
        <taxon>Insecta</taxon>
        <taxon>Pterygota</taxon>
        <taxon>Neoptera</taxon>
        <taxon>Endopterygota</taxon>
        <taxon>Hymenoptera</taxon>
        <taxon>Apocrita</taxon>
        <taxon>Aculeata</taxon>
        <taxon>Vespoidea</taxon>
        <taxon>Vespidae</taxon>
        <taxon>Eumeninae</taxon>
        <taxon>Odynerus</taxon>
    </lineage>
</organism>
<dbReference type="GO" id="GO:0005737">
    <property type="term" value="C:cytoplasm"/>
    <property type="evidence" value="ECO:0007669"/>
    <property type="project" value="TreeGrafter"/>
</dbReference>
<dbReference type="PANTHER" id="PTHR28633:SF1">
    <property type="entry name" value="BLOC-2 COMPLEX MEMBER HPS3"/>
    <property type="match status" value="1"/>
</dbReference>
<accession>A0AAD9S043</accession>
<keyword evidence="4" id="KW-1185">Reference proteome</keyword>
<feature type="domain" description="BLOC-2 complex member HPS3 N-terminal" evidence="1">
    <location>
        <begin position="4"/>
        <end position="261"/>
    </location>
</feature>
<comment type="caution">
    <text evidence="3">The sequence shown here is derived from an EMBL/GenBank/DDBJ whole genome shotgun (WGS) entry which is preliminary data.</text>
</comment>
<evidence type="ECO:0000259" key="1">
    <source>
        <dbReference type="Pfam" id="PF14761"/>
    </source>
</evidence>
<dbReference type="InterPro" id="IPR029438">
    <property type="entry name" value="HPS3_C"/>
</dbReference>
<reference evidence="3" key="1">
    <citation type="submission" date="2021-08" db="EMBL/GenBank/DDBJ databases">
        <authorList>
            <person name="Misof B."/>
            <person name="Oliver O."/>
            <person name="Podsiadlowski L."/>
            <person name="Donath A."/>
            <person name="Peters R."/>
            <person name="Mayer C."/>
            <person name="Rust J."/>
            <person name="Gunkel S."/>
            <person name="Lesny P."/>
            <person name="Martin S."/>
            <person name="Oeyen J.P."/>
            <person name="Petersen M."/>
            <person name="Panagiotis P."/>
            <person name="Wilbrandt J."/>
            <person name="Tanja T."/>
        </authorList>
    </citation>
    <scope>NUCLEOTIDE SEQUENCE</scope>
    <source>
        <strain evidence="3">GBR_01_08_01A</strain>
        <tissue evidence="3">Thorax + abdomen</tissue>
    </source>
</reference>
<dbReference type="EMBL" id="JAIFRP010000002">
    <property type="protein sequence ID" value="KAK2588793.1"/>
    <property type="molecule type" value="Genomic_DNA"/>
</dbReference>
<dbReference type="PANTHER" id="PTHR28633">
    <property type="entry name" value="HERMANSKY-PUDLAK SYNDROME 3 PROTEIN"/>
    <property type="match status" value="1"/>
</dbReference>